<keyword evidence="2" id="KW-1185">Reference proteome</keyword>
<protein>
    <submittedName>
        <fullName evidence="1">Uncharacterized protein</fullName>
    </submittedName>
</protein>
<evidence type="ECO:0000313" key="1">
    <source>
        <dbReference type="EMBL" id="OLP74051.1"/>
    </source>
</evidence>
<gene>
    <name evidence="1" type="ORF">AK812_SmicGene46522</name>
</gene>
<organism evidence="1 2">
    <name type="scientific">Symbiodinium microadriaticum</name>
    <name type="common">Dinoflagellate</name>
    <name type="synonym">Zooxanthella microadriatica</name>
    <dbReference type="NCBI Taxonomy" id="2951"/>
    <lineage>
        <taxon>Eukaryota</taxon>
        <taxon>Sar</taxon>
        <taxon>Alveolata</taxon>
        <taxon>Dinophyceae</taxon>
        <taxon>Suessiales</taxon>
        <taxon>Symbiodiniaceae</taxon>
        <taxon>Symbiodinium</taxon>
    </lineage>
</organism>
<feature type="non-terminal residue" evidence="1">
    <location>
        <position position="59"/>
    </location>
</feature>
<sequence>MNRLTLDAAGYGDLWAGSDATFALATLSLEKKDRNRLDWTMEQFNDQQLKALAAWSWPR</sequence>
<comment type="caution">
    <text evidence="1">The sequence shown here is derived from an EMBL/GenBank/DDBJ whole genome shotgun (WGS) entry which is preliminary data.</text>
</comment>
<reference evidence="1 2" key="1">
    <citation type="submission" date="2016-02" db="EMBL/GenBank/DDBJ databases">
        <title>Genome analysis of coral dinoflagellate symbionts highlights evolutionary adaptations to a symbiotic lifestyle.</title>
        <authorList>
            <person name="Aranda M."/>
            <person name="Li Y."/>
            <person name="Liew Y.J."/>
            <person name="Baumgarten S."/>
            <person name="Simakov O."/>
            <person name="Wilson M."/>
            <person name="Piel J."/>
            <person name="Ashoor H."/>
            <person name="Bougouffa S."/>
            <person name="Bajic V.B."/>
            <person name="Ryu T."/>
            <person name="Ravasi T."/>
            <person name="Bayer T."/>
            <person name="Micklem G."/>
            <person name="Kim H."/>
            <person name="Bhak J."/>
            <person name="Lajeunesse T.C."/>
            <person name="Voolstra C.R."/>
        </authorList>
    </citation>
    <scope>NUCLEOTIDE SEQUENCE [LARGE SCALE GENOMIC DNA]</scope>
    <source>
        <strain evidence="1 2">CCMP2467</strain>
    </source>
</reference>
<proteinExistence type="predicted"/>
<evidence type="ECO:0000313" key="2">
    <source>
        <dbReference type="Proteomes" id="UP000186817"/>
    </source>
</evidence>
<name>A0A1Q9BTN3_SYMMI</name>
<dbReference type="AlphaFoldDB" id="A0A1Q9BTN3"/>
<dbReference type="OrthoDB" id="899at2759"/>
<accession>A0A1Q9BTN3</accession>
<dbReference type="EMBL" id="LSRX01004329">
    <property type="protein sequence ID" value="OLP74051.1"/>
    <property type="molecule type" value="Genomic_DNA"/>
</dbReference>
<dbReference type="Proteomes" id="UP000186817">
    <property type="component" value="Unassembled WGS sequence"/>
</dbReference>